<reference evidence="2 3" key="1">
    <citation type="submission" date="2018-03" db="EMBL/GenBank/DDBJ databases">
        <authorList>
            <person name="Fogelqvist J."/>
        </authorList>
    </citation>
    <scope>NUCLEOTIDE SEQUENCE [LARGE SCALE GENOMIC DNA]</scope>
</reference>
<evidence type="ECO:0000313" key="3">
    <source>
        <dbReference type="Proteomes" id="UP000290189"/>
    </source>
</evidence>
<dbReference type="EMBL" id="OVEO01000007">
    <property type="protein sequence ID" value="SPQ97028.1"/>
    <property type="molecule type" value="Genomic_DNA"/>
</dbReference>
<geneLocation type="mitochondrion" evidence="2"/>
<sequence length="342" mass="37431">MHAPMIAASPEPPRPHRYSLRPRTPPTHIGPFRIPAGGGPVPPDRTPSRPVRKGKRVAGRADDDVVVPVRFPLDSVQAPTTPVTRVVQLLASGSRRLAPATRAAFTAMLALERHVLADVDWRWPAAPDRRRKRVTFSLLSCANPPTYGLLGTQTAFEDLVPLLVAARSAVRAMDDGGDLEWIMRCCASRALRDPHERHALRLLADAGAAIDNALTAALSSLIRFYVKSVFNARDFDRVDLTVLHHCAALNLPGDVGASVLMELRDPDEGGGGGVLAALRERCRHRRAIVGGGDGDGLFRERWAKIRHWARVAQQCASLSWTRPLIDFERFLFDAAPPDGPVR</sequence>
<feature type="region of interest" description="Disordered" evidence="1">
    <location>
        <begin position="1"/>
        <end position="59"/>
    </location>
</feature>
<proteinExistence type="predicted"/>
<name>A0A3P3YA31_PLABS</name>
<evidence type="ECO:0000313" key="2">
    <source>
        <dbReference type="EMBL" id="SPQ97028.1"/>
    </source>
</evidence>
<dbReference type="Proteomes" id="UP000290189">
    <property type="component" value="Unassembled WGS sequence"/>
</dbReference>
<keyword evidence="2" id="KW-0496">Mitochondrion</keyword>
<gene>
    <name evidence="2" type="ORF">PLBR_LOCUS4243</name>
</gene>
<accession>A0A3P3YA31</accession>
<evidence type="ECO:0000256" key="1">
    <source>
        <dbReference type="SAM" id="MobiDB-lite"/>
    </source>
</evidence>
<protein>
    <submittedName>
        <fullName evidence="2">Uncharacterized protein</fullName>
    </submittedName>
</protein>
<organism evidence="2 3">
    <name type="scientific">Plasmodiophora brassicae</name>
    <name type="common">Clubroot disease agent</name>
    <dbReference type="NCBI Taxonomy" id="37360"/>
    <lineage>
        <taxon>Eukaryota</taxon>
        <taxon>Sar</taxon>
        <taxon>Rhizaria</taxon>
        <taxon>Endomyxa</taxon>
        <taxon>Phytomyxea</taxon>
        <taxon>Plasmodiophorida</taxon>
        <taxon>Plasmodiophoridae</taxon>
        <taxon>Plasmodiophora</taxon>
    </lineage>
</organism>
<dbReference type="AlphaFoldDB" id="A0A3P3YA31"/>